<evidence type="ECO:0000256" key="1">
    <source>
        <dbReference type="SAM" id="Phobius"/>
    </source>
</evidence>
<evidence type="ECO:0000256" key="2">
    <source>
        <dbReference type="SAM" id="SignalP"/>
    </source>
</evidence>
<dbReference type="EMBL" id="SMBU01000014">
    <property type="protein sequence ID" value="TCU96172.1"/>
    <property type="molecule type" value="Genomic_DNA"/>
</dbReference>
<dbReference type="AlphaFoldDB" id="A0A4R3UYA2"/>
<dbReference type="RefSeq" id="WP_132572183.1">
    <property type="nucleotide sequence ID" value="NZ_CBCSGL010000011.1"/>
</dbReference>
<evidence type="ECO:0000313" key="3">
    <source>
        <dbReference type="EMBL" id="TCU96172.1"/>
    </source>
</evidence>
<keyword evidence="1" id="KW-1133">Transmembrane helix</keyword>
<feature type="chain" id="PRO_5020684463" evidence="2">
    <location>
        <begin position="20"/>
        <end position="126"/>
    </location>
</feature>
<dbReference type="OrthoDB" id="8911943at2"/>
<feature type="transmembrane region" description="Helical" evidence="1">
    <location>
        <begin position="73"/>
        <end position="96"/>
    </location>
</feature>
<keyword evidence="4" id="KW-1185">Reference proteome</keyword>
<evidence type="ECO:0000313" key="4">
    <source>
        <dbReference type="Proteomes" id="UP000295110"/>
    </source>
</evidence>
<feature type="signal peptide" evidence="2">
    <location>
        <begin position="1"/>
        <end position="19"/>
    </location>
</feature>
<keyword evidence="1" id="KW-0472">Membrane</keyword>
<reference evidence="3 4" key="1">
    <citation type="submission" date="2019-03" db="EMBL/GenBank/DDBJ databases">
        <title>Genomic Encyclopedia of Type Strains, Phase IV (KMG-IV): sequencing the most valuable type-strain genomes for metagenomic binning, comparative biology and taxonomic classification.</title>
        <authorList>
            <person name="Goeker M."/>
        </authorList>
    </citation>
    <scope>NUCLEOTIDE SEQUENCE [LARGE SCALE GENOMIC DNA]</scope>
    <source>
        <strain evidence="3 4">DSM 654</strain>
    </source>
</reference>
<keyword evidence="2" id="KW-0732">Signal</keyword>
<proteinExistence type="predicted"/>
<dbReference type="Proteomes" id="UP000295110">
    <property type="component" value="Unassembled WGS sequence"/>
</dbReference>
<organism evidence="3 4">
    <name type="scientific">Roseateles saccharophilus</name>
    <name type="common">Pseudomonas saccharophila</name>
    <dbReference type="NCBI Taxonomy" id="304"/>
    <lineage>
        <taxon>Bacteria</taxon>
        <taxon>Pseudomonadati</taxon>
        <taxon>Pseudomonadota</taxon>
        <taxon>Betaproteobacteria</taxon>
        <taxon>Burkholderiales</taxon>
        <taxon>Sphaerotilaceae</taxon>
        <taxon>Roseateles</taxon>
    </lineage>
</organism>
<gene>
    <name evidence="3" type="ORF">EV671_101450</name>
</gene>
<comment type="caution">
    <text evidence="3">The sequence shown here is derived from an EMBL/GenBank/DDBJ whole genome shotgun (WGS) entry which is preliminary data.</text>
</comment>
<keyword evidence="1" id="KW-0812">Transmembrane</keyword>
<sequence>MKALVLAAALAALSATALAGATREPHPQAVTDTATAALIADAGRLGSASLTALNGSGRWAPAQPGSTADNNDFGALATQLDGGTLLIALVALALGLSRPLSRALRRQEQQRRATALASTLGHAPHG</sequence>
<accession>A0A4R3UYA2</accession>
<name>A0A4R3UYA2_ROSSA</name>
<protein>
    <submittedName>
        <fullName evidence="3">Uncharacterized protein</fullName>
    </submittedName>
</protein>